<accession>A0A218MLW5</accession>
<proteinExistence type="predicted"/>
<organism evidence="1">
    <name type="scientific">uncultured virus</name>
    <dbReference type="NCBI Taxonomy" id="340016"/>
    <lineage>
        <taxon>Viruses</taxon>
        <taxon>environmental samples</taxon>
    </lineage>
</organism>
<reference evidence="1" key="2">
    <citation type="journal article" date="2017" name="Nat. Commun.">
        <title>Single-virus genomics reveals hidden cosmopolitan and abundant viruses.</title>
        <authorList>
            <person name="Martinez-Hernandez F."/>
            <person name="Fornas O."/>
            <person name="Lluesma Gomez M."/>
            <person name="Bolduc B."/>
            <person name="de la Cruz Pena M.J."/>
            <person name="Martinez J.M."/>
            <person name="Anton J."/>
            <person name="Gasol J.M."/>
            <person name="Rosselli R."/>
            <person name="Rodriguez-Valera F."/>
            <person name="Sullivan M.B."/>
            <person name="Acinas S.G."/>
            <person name="Martinez-Garcia M."/>
        </authorList>
    </citation>
    <scope>NUCLEOTIDE SEQUENCE</scope>
</reference>
<dbReference type="EMBL" id="KY052826">
    <property type="protein sequence ID" value="ASF00282.1"/>
    <property type="molecule type" value="Genomic_DNA"/>
</dbReference>
<evidence type="ECO:0000313" key="1">
    <source>
        <dbReference type="EMBL" id="ASF00282.1"/>
    </source>
</evidence>
<reference evidence="1" key="1">
    <citation type="submission" date="2016-10" db="EMBL/GenBank/DDBJ databases">
        <authorList>
            <person name="Varghese N."/>
        </authorList>
    </citation>
    <scope>NUCLEOTIDE SEQUENCE</scope>
</reference>
<sequence>MRTLNDYFLTAEIEDISTASSTFVAVPDGGRIIKIITALQGAIGTANGGISFEIGGTAITGGGITVTQSGSAAGDVDSAEPTALNRVEENGTIEMLTDGASSNTVKLLVTFVIRR</sequence>
<protein>
    <submittedName>
        <fullName evidence="1">Uncharacterized protein</fullName>
    </submittedName>
</protein>
<name>A0A218MLW5_9VIRU</name>